<dbReference type="Proteomes" id="UP000308600">
    <property type="component" value="Unassembled WGS sequence"/>
</dbReference>
<organism evidence="1 2">
    <name type="scientific">Pluteus cervinus</name>
    <dbReference type="NCBI Taxonomy" id="181527"/>
    <lineage>
        <taxon>Eukaryota</taxon>
        <taxon>Fungi</taxon>
        <taxon>Dikarya</taxon>
        <taxon>Basidiomycota</taxon>
        <taxon>Agaricomycotina</taxon>
        <taxon>Agaricomycetes</taxon>
        <taxon>Agaricomycetidae</taxon>
        <taxon>Agaricales</taxon>
        <taxon>Pluteineae</taxon>
        <taxon>Pluteaceae</taxon>
        <taxon>Pluteus</taxon>
    </lineage>
</organism>
<protein>
    <submittedName>
        <fullName evidence="1">Uncharacterized protein</fullName>
    </submittedName>
</protein>
<evidence type="ECO:0000313" key="1">
    <source>
        <dbReference type="EMBL" id="TFK64157.1"/>
    </source>
</evidence>
<accession>A0ACD3AEI2</accession>
<reference evidence="1 2" key="1">
    <citation type="journal article" date="2019" name="Nat. Ecol. Evol.">
        <title>Megaphylogeny resolves global patterns of mushroom evolution.</title>
        <authorList>
            <person name="Varga T."/>
            <person name="Krizsan K."/>
            <person name="Foldi C."/>
            <person name="Dima B."/>
            <person name="Sanchez-Garcia M."/>
            <person name="Sanchez-Ramirez S."/>
            <person name="Szollosi G.J."/>
            <person name="Szarkandi J.G."/>
            <person name="Papp V."/>
            <person name="Albert L."/>
            <person name="Andreopoulos W."/>
            <person name="Angelini C."/>
            <person name="Antonin V."/>
            <person name="Barry K.W."/>
            <person name="Bougher N.L."/>
            <person name="Buchanan P."/>
            <person name="Buyck B."/>
            <person name="Bense V."/>
            <person name="Catcheside P."/>
            <person name="Chovatia M."/>
            <person name="Cooper J."/>
            <person name="Damon W."/>
            <person name="Desjardin D."/>
            <person name="Finy P."/>
            <person name="Geml J."/>
            <person name="Haridas S."/>
            <person name="Hughes K."/>
            <person name="Justo A."/>
            <person name="Karasinski D."/>
            <person name="Kautmanova I."/>
            <person name="Kiss B."/>
            <person name="Kocsube S."/>
            <person name="Kotiranta H."/>
            <person name="LaButti K.M."/>
            <person name="Lechner B.E."/>
            <person name="Liimatainen K."/>
            <person name="Lipzen A."/>
            <person name="Lukacs Z."/>
            <person name="Mihaltcheva S."/>
            <person name="Morgado L.N."/>
            <person name="Niskanen T."/>
            <person name="Noordeloos M.E."/>
            <person name="Ohm R.A."/>
            <person name="Ortiz-Santana B."/>
            <person name="Ovrebo C."/>
            <person name="Racz N."/>
            <person name="Riley R."/>
            <person name="Savchenko A."/>
            <person name="Shiryaev A."/>
            <person name="Soop K."/>
            <person name="Spirin V."/>
            <person name="Szebenyi C."/>
            <person name="Tomsovsky M."/>
            <person name="Tulloss R.E."/>
            <person name="Uehling J."/>
            <person name="Grigoriev I.V."/>
            <person name="Vagvolgyi C."/>
            <person name="Papp T."/>
            <person name="Martin F.M."/>
            <person name="Miettinen O."/>
            <person name="Hibbett D.S."/>
            <person name="Nagy L.G."/>
        </authorList>
    </citation>
    <scope>NUCLEOTIDE SEQUENCE [LARGE SCALE GENOMIC DNA]</scope>
    <source>
        <strain evidence="1 2">NL-1719</strain>
    </source>
</reference>
<keyword evidence="2" id="KW-1185">Reference proteome</keyword>
<evidence type="ECO:0000313" key="2">
    <source>
        <dbReference type="Proteomes" id="UP000308600"/>
    </source>
</evidence>
<sequence>MANAANPNEVEMLDASLSNPSPISGIPPEILINILLLSLESPDWYRPSASLTLMLVSKYWKKLVLGTPDIWAVIETTDIDTVEVCMARSGQALLEVHIGHEPDADEPLTTILAALWRIRRLALYVESGDDDDSASIEGFDEQWASPAPHLEDFDIHGVTLPRELFSGSAPPLRKFSVYRSFVHWDTFPDFPYLEELEIASPDTPISLMTLLRKLQKSPHLKKLAIEEALGHPEPPDGLRRAELLELAVIEVIRECADLTAKLLNHLTIPEGARIQLEVRNESQPTSHLHVTGALQRCRKPASWLLRSLSIFADKGAVFSNVGFSFPHNTGDHVTQHERNHRVTFFRVDDAVAAATQILEYLALSRLESLDLAGNDIIHDVWMYPEPPFWTMLASLPCLQSLSLHHLYALGFAEYWTKDDVRAAYSRSTNPPFPSLLHLTYEEIRTMKNPAMFHKLESTLKYLNDTRGTSFTTMTVILQSRRGGLQEEASLNRLKSLVQTLEVKTILGLAQMG</sequence>
<dbReference type="EMBL" id="ML208487">
    <property type="protein sequence ID" value="TFK64157.1"/>
    <property type="molecule type" value="Genomic_DNA"/>
</dbReference>
<gene>
    <name evidence="1" type="ORF">BDN72DRAFT_846866</name>
</gene>
<proteinExistence type="predicted"/>
<name>A0ACD3AEI2_9AGAR</name>